<evidence type="ECO:0000256" key="1">
    <source>
        <dbReference type="SAM" id="Phobius"/>
    </source>
</evidence>
<organism evidence="2">
    <name type="scientific">marine sediment metagenome</name>
    <dbReference type="NCBI Taxonomy" id="412755"/>
    <lineage>
        <taxon>unclassified sequences</taxon>
        <taxon>metagenomes</taxon>
        <taxon>ecological metagenomes</taxon>
    </lineage>
</organism>
<evidence type="ECO:0008006" key="3">
    <source>
        <dbReference type="Google" id="ProtNLM"/>
    </source>
</evidence>
<sequence length="80" mass="9274">IAIFLVSLILSFMIDFFFFIPIICFLPFSFRTRYRNKINIEKETTENSSFQNFKGSEVIYCSSCGGEITKSIAKFCYHCG</sequence>
<name>X1JLR0_9ZZZZ</name>
<keyword evidence="1" id="KW-0472">Membrane</keyword>
<feature type="non-terminal residue" evidence="2">
    <location>
        <position position="1"/>
    </location>
</feature>
<evidence type="ECO:0000313" key="2">
    <source>
        <dbReference type="EMBL" id="GAH94977.1"/>
    </source>
</evidence>
<comment type="caution">
    <text evidence="2">The sequence shown here is derived from an EMBL/GenBank/DDBJ whole genome shotgun (WGS) entry which is preliminary data.</text>
</comment>
<gene>
    <name evidence="2" type="ORF">S03H2_71854</name>
</gene>
<proteinExistence type="predicted"/>
<keyword evidence="1" id="KW-0812">Transmembrane</keyword>
<reference evidence="2" key="1">
    <citation type="journal article" date="2014" name="Front. Microbiol.">
        <title>High frequency of phylogenetically diverse reductive dehalogenase-homologous genes in deep subseafloor sedimentary metagenomes.</title>
        <authorList>
            <person name="Kawai M."/>
            <person name="Futagami T."/>
            <person name="Toyoda A."/>
            <person name="Takaki Y."/>
            <person name="Nishi S."/>
            <person name="Hori S."/>
            <person name="Arai W."/>
            <person name="Tsubouchi T."/>
            <person name="Morono Y."/>
            <person name="Uchiyama I."/>
            <person name="Ito T."/>
            <person name="Fujiyama A."/>
            <person name="Inagaki F."/>
            <person name="Takami H."/>
        </authorList>
    </citation>
    <scope>NUCLEOTIDE SEQUENCE</scope>
    <source>
        <strain evidence="2">Expedition CK06-06</strain>
    </source>
</reference>
<protein>
    <recommendedName>
        <fullName evidence="3">Zinc-ribbon domain-containing protein</fullName>
    </recommendedName>
</protein>
<dbReference type="EMBL" id="BARU01048283">
    <property type="protein sequence ID" value="GAH94977.1"/>
    <property type="molecule type" value="Genomic_DNA"/>
</dbReference>
<feature type="non-terminal residue" evidence="2">
    <location>
        <position position="80"/>
    </location>
</feature>
<dbReference type="AlphaFoldDB" id="X1JLR0"/>
<accession>X1JLR0</accession>
<keyword evidence="1" id="KW-1133">Transmembrane helix</keyword>
<feature type="transmembrane region" description="Helical" evidence="1">
    <location>
        <begin position="6"/>
        <end position="28"/>
    </location>
</feature>